<dbReference type="Gramene" id="mRNA:HanXRQr2_Chr10g0455311">
    <property type="protein sequence ID" value="CDS:HanXRQr2_Chr10g0455311.1"/>
    <property type="gene ID" value="HanXRQr2_Chr10g0455311"/>
</dbReference>
<comment type="caution">
    <text evidence="1">The sequence shown here is derived from an EMBL/GenBank/DDBJ whole genome shotgun (WGS) entry which is preliminary data.</text>
</comment>
<dbReference type="AlphaFoldDB" id="A0A9K3HZN8"/>
<sequence length="76" mass="8598">MDAKMGQTEEALDLHLYTAAEELFRRRMVEESVDGSDLAGSEKVLYGRLLDHLLLYLQTNCCLFVDIKLFTGSLTV</sequence>
<evidence type="ECO:0000313" key="2">
    <source>
        <dbReference type="Proteomes" id="UP000215914"/>
    </source>
</evidence>
<name>A0A9K3HZN8_HELAN</name>
<evidence type="ECO:0000313" key="1">
    <source>
        <dbReference type="EMBL" id="KAF5787659.1"/>
    </source>
</evidence>
<reference evidence="1" key="2">
    <citation type="submission" date="2020-06" db="EMBL/GenBank/DDBJ databases">
        <title>Helianthus annuus Genome sequencing and assembly Release 2.</title>
        <authorList>
            <person name="Gouzy J."/>
            <person name="Langlade N."/>
            <person name="Munos S."/>
        </authorList>
    </citation>
    <scope>NUCLEOTIDE SEQUENCE</scope>
    <source>
        <tissue evidence="1">Leaves</tissue>
    </source>
</reference>
<organism evidence="1 2">
    <name type="scientific">Helianthus annuus</name>
    <name type="common">Common sunflower</name>
    <dbReference type="NCBI Taxonomy" id="4232"/>
    <lineage>
        <taxon>Eukaryota</taxon>
        <taxon>Viridiplantae</taxon>
        <taxon>Streptophyta</taxon>
        <taxon>Embryophyta</taxon>
        <taxon>Tracheophyta</taxon>
        <taxon>Spermatophyta</taxon>
        <taxon>Magnoliopsida</taxon>
        <taxon>eudicotyledons</taxon>
        <taxon>Gunneridae</taxon>
        <taxon>Pentapetalae</taxon>
        <taxon>asterids</taxon>
        <taxon>campanulids</taxon>
        <taxon>Asterales</taxon>
        <taxon>Asteraceae</taxon>
        <taxon>Asteroideae</taxon>
        <taxon>Heliantheae alliance</taxon>
        <taxon>Heliantheae</taxon>
        <taxon>Helianthus</taxon>
    </lineage>
</organism>
<accession>A0A9K3HZN8</accession>
<proteinExistence type="predicted"/>
<dbReference type="Proteomes" id="UP000215914">
    <property type="component" value="Unassembled WGS sequence"/>
</dbReference>
<dbReference type="EMBL" id="MNCJ02000325">
    <property type="protein sequence ID" value="KAF5787659.1"/>
    <property type="molecule type" value="Genomic_DNA"/>
</dbReference>
<reference evidence="1" key="1">
    <citation type="journal article" date="2017" name="Nature">
        <title>The sunflower genome provides insights into oil metabolism, flowering and Asterid evolution.</title>
        <authorList>
            <person name="Badouin H."/>
            <person name="Gouzy J."/>
            <person name="Grassa C.J."/>
            <person name="Murat F."/>
            <person name="Staton S.E."/>
            <person name="Cottret L."/>
            <person name="Lelandais-Briere C."/>
            <person name="Owens G.L."/>
            <person name="Carrere S."/>
            <person name="Mayjonade B."/>
            <person name="Legrand L."/>
            <person name="Gill N."/>
            <person name="Kane N.C."/>
            <person name="Bowers J.E."/>
            <person name="Hubner S."/>
            <person name="Bellec A."/>
            <person name="Berard A."/>
            <person name="Berges H."/>
            <person name="Blanchet N."/>
            <person name="Boniface M.C."/>
            <person name="Brunel D."/>
            <person name="Catrice O."/>
            <person name="Chaidir N."/>
            <person name="Claudel C."/>
            <person name="Donnadieu C."/>
            <person name="Faraut T."/>
            <person name="Fievet G."/>
            <person name="Helmstetter N."/>
            <person name="King M."/>
            <person name="Knapp S.J."/>
            <person name="Lai Z."/>
            <person name="Le Paslier M.C."/>
            <person name="Lippi Y."/>
            <person name="Lorenzon L."/>
            <person name="Mandel J.R."/>
            <person name="Marage G."/>
            <person name="Marchand G."/>
            <person name="Marquand E."/>
            <person name="Bret-Mestries E."/>
            <person name="Morien E."/>
            <person name="Nambeesan S."/>
            <person name="Nguyen T."/>
            <person name="Pegot-Espagnet P."/>
            <person name="Pouilly N."/>
            <person name="Raftis F."/>
            <person name="Sallet E."/>
            <person name="Schiex T."/>
            <person name="Thomas J."/>
            <person name="Vandecasteele C."/>
            <person name="Vares D."/>
            <person name="Vear F."/>
            <person name="Vautrin S."/>
            <person name="Crespi M."/>
            <person name="Mangin B."/>
            <person name="Burke J.M."/>
            <person name="Salse J."/>
            <person name="Munos S."/>
            <person name="Vincourt P."/>
            <person name="Rieseberg L.H."/>
            <person name="Langlade N.B."/>
        </authorList>
    </citation>
    <scope>NUCLEOTIDE SEQUENCE</scope>
    <source>
        <tissue evidence="1">Leaves</tissue>
    </source>
</reference>
<protein>
    <submittedName>
        <fullName evidence="1">Uncharacterized protein</fullName>
    </submittedName>
</protein>
<gene>
    <name evidence="1" type="ORF">HanXRQr2_Chr10g0455311</name>
</gene>
<keyword evidence="2" id="KW-1185">Reference proteome</keyword>